<comment type="caution">
    <text evidence="1">The sequence shown here is derived from an EMBL/GenBank/DDBJ whole genome shotgun (WGS) entry which is preliminary data.</text>
</comment>
<organism evidence="1 2">
    <name type="scientific">Rapidithrix thailandica</name>
    <dbReference type="NCBI Taxonomy" id="413964"/>
    <lineage>
        <taxon>Bacteria</taxon>
        <taxon>Pseudomonadati</taxon>
        <taxon>Bacteroidota</taxon>
        <taxon>Cytophagia</taxon>
        <taxon>Cytophagales</taxon>
        <taxon>Flammeovirgaceae</taxon>
        <taxon>Rapidithrix</taxon>
    </lineage>
</organism>
<dbReference type="RefSeq" id="WP_346824321.1">
    <property type="nucleotide sequence ID" value="NZ_JBDKWZ010000023.1"/>
</dbReference>
<dbReference type="Proteomes" id="UP001403385">
    <property type="component" value="Unassembled WGS sequence"/>
</dbReference>
<dbReference type="AlphaFoldDB" id="A0AAW9SI97"/>
<reference evidence="1 2" key="1">
    <citation type="submission" date="2024-04" db="EMBL/GenBank/DDBJ databases">
        <title>Novel genus in family Flammeovirgaceae.</title>
        <authorList>
            <person name="Nguyen T.H."/>
            <person name="Vuong T.Q."/>
            <person name="Le H."/>
            <person name="Kim S.-G."/>
        </authorList>
    </citation>
    <scope>NUCLEOTIDE SEQUENCE [LARGE SCALE GENOMIC DNA]</scope>
    <source>
        <strain evidence="1 2">JCM 23209</strain>
    </source>
</reference>
<evidence type="ECO:0000313" key="1">
    <source>
        <dbReference type="EMBL" id="MEN7551540.1"/>
    </source>
</evidence>
<keyword evidence="2" id="KW-1185">Reference proteome</keyword>
<sequence length="118" mass="13662">MRHIFNLLIVFTFLACSDSDEDFTQVKIRIFNTSTVKFENTTFNNVNFGDLKPNQTSEYKTFEKSYRYGSVSVTIDGKAYGWLPIDFTGEELLKPGNYTYEYSFDTATETITEKLVKD</sequence>
<proteinExistence type="predicted"/>
<evidence type="ECO:0000313" key="2">
    <source>
        <dbReference type="Proteomes" id="UP001403385"/>
    </source>
</evidence>
<accession>A0AAW9SI97</accession>
<gene>
    <name evidence="1" type="ORF">AAG747_26730</name>
</gene>
<dbReference type="EMBL" id="JBDKWZ010000023">
    <property type="protein sequence ID" value="MEN7551540.1"/>
    <property type="molecule type" value="Genomic_DNA"/>
</dbReference>
<name>A0AAW9SI97_9BACT</name>
<dbReference type="PROSITE" id="PS51257">
    <property type="entry name" value="PROKAR_LIPOPROTEIN"/>
    <property type="match status" value="1"/>
</dbReference>
<protein>
    <submittedName>
        <fullName evidence="1">Uncharacterized protein</fullName>
    </submittedName>
</protein>